<reference evidence="2 3" key="1">
    <citation type="journal article" date="2019" name="Nat. Ecol. Evol.">
        <title>Megaphylogeny resolves global patterns of mushroom evolution.</title>
        <authorList>
            <person name="Varga T."/>
            <person name="Krizsan K."/>
            <person name="Foldi C."/>
            <person name="Dima B."/>
            <person name="Sanchez-Garcia M."/>
            <person name="Sanchez-Ramirez S."/>
            <person name="Szollosi G.J."/>
            <person name="Szarkandi J.G."/>
            <person name="Papp V."/>
            <person name="Albert L."/>
            <person name="Andreopoulos W."/>
            <person name="Angelini C."/>
            <person name="Antonin V."/>
            <person name="Barry K.W."/>
            <person name="Bougher N.L."/>
            <person name="Buchanan P."/>
            <person name="Buyck B."/>
            <person name="Bense V."/>
            <person name="Catcheside P."/>
            <person name="Chovatia M."/>
            <person name="Cooper J."/>
            <person name="Damon W."/>
            <person name="Desjardin D."/>
            <person name="Finy P."/>
            <person name="Geml J."/>
            <person name="Haridas S."/>
            <person name="Hughes K."/>
            <person name="Justo A."/>
            <person name="Karasinski D."/>
            <person name="Kautmanova I."/>
            <person name="Kiss B."/>
            <person name="Kocsube S."/>
            <person name="Kotiranta H."/>
            <person name="LaButti K.M."/>
            <person name="Lechner B.E."/>
            <person name="Liimatainen K."/>
            <person name="Lipzen A."/>
            <person name="Lukacs Z."/>
            <person name="Mihaltcheva S."/>
            <person name="Morgado L.N."/>
            <person name="Niskanen T."/>
            <person name="Noordeloos M.E."/>
            <person name="Ohm R.A."/>
            <person name="Ortiz-Santana B."/>
            <person name="Ovrebo C."/>
            <person name="Racz N."/>
            <person name="Riley R."/>
            <person name="Savchenko A."/>
            <person name="Shiryaev A."/>
            <person name="Soop K."/>
            <person name="Spirin V."/>
            <person name="Szebenyi C."/>
            <person name="Tomsovsky M."/>
            <person name="Tulloss R.E."/>
            <person name="Uehling J."/>
            <person name="Grigoriev I.V."/>
            <person name="Vagvolgyi C."/>
            <person name="Papp T."/>
            <person name="Martin F.M."/>
            <person name="Miettinen O."/>
            <person name="Hibbett D.S."/>
            <person name="Nagy L.G."/>
        </authorList>
    </citation>
    <scope>NUCLEOTIDE SEQUENCE [LARGE SCALE GENOMIC DNA]</scope>
    <source>
        <strain evidence="2 3">OMC1185</strain>
    </source>
</reference>
<dbReference type="AlphaFoldDB" id="A0A5C3NJR1"/>
<dbReference type="InterPro" id="IPR003615">
    <property type="entry name" value="HNH_nuc"/>
</dbReference>
<evidence type="ECO:0000313" key="2">
    <source>
        <dbReference type="EMBL" id="TFK53841.1"/>
    </source>
</evidence>
<feature type="domain" description="HNH nuclease" evidence="1">
    <location>
        <begin position="145"/>
        <end position="247"/>
    </location>
</feature>
<dbReference type="STRING" id="5364.A0A5C3NJR1"/>
<name>A0A5C3NJR1_9AGAM</name>
<gene>
    <name evidence="2" type="ORF">OE88DRAFT_1656216</name>
</gene>
<dbReference type="Proteomes" id="UP000305948">
    <property type="component" value="Unassembled WGS sequence"/>
</dbReference>
<dbReference type="Pfam" id="PF13391">
    <property type="entry name" value="HNH_2"/>
    <property type="match status" value="1"/>
</dbReference>
<evidence type="ECO:0000313" key="3">
    <source>
        <dbReference type="Proteomes" id="UP000305948"/>
    </source>
</evidence>
<sequence>MPEPLPPISEIEHKFATLPSAISAYNTCLHYERSVSSRQHLIFVRVLGYLLLYAPSDEALAEVARTIHSCGQDAIRLCALGEAFVHWFIRAFRKFRTRTAPSSDSPSRNSFDSRDRPLLKVSIQDPPKDDQTAKAQALLRDGYRCLISGRYDPLAMERLDVPVDEFFKFGPAASTECAHIVPASTYFHVKTDNLDQDPNKENYAASVLAVLMRFGYNVDKLNNTNVHSLSNVMTLEKSTHDFFDQLRLWLEPTDTPNCYRVQALDPRYTHPGRQLVTFSTPDPEHLPLPSAELLALHAVCAKVAHLSGAAEYLDELDRDLEMSNVLASDGGSSEVLYHAITRLAGEGLGVGG</sequence>
<accession>A0A5C3NJR1</accession>
<evidence type="ECO:0000259" key="1">
    <source>
        <dbReference type="Pfam" id="PF13391"/>
    </source>
</evidence>
<proteinExistence type="predicted"/>
<organism evidence="2 3">
    <name type="scientific">Heliocybe sulcata</name>
    <dbReference type="NCBI Taxonomy" id="5364"/>
    <lineage>
        <taxon>Eukaryota</taxon>
        <taxon>Fungi</taxon>
        <taxon>Dikarya</taxon>
        <taxon>Basidiomycota</taxon>
        <taxon>Agaricomycotina</taxon>
        <taxon>Agaricomycetes</taxon>
        <taxon>Gloeophyllales</taxon>
        <taxon>Gloeophyllaceae</taxon>
        <taxon>Heliocybe</taxon>
    </lineage>
</organism>
<dbReference type="EMBL" id="ML213507">
    <property type="protein sequence ID" value="TFK53841.1"/>
    <property type="molecule type" value="Genomic_DNA"/>
</dbReference>
<dbReference type="OrthoDB" id="2104739at2759"/>
<protein>
    <recommendedName>
        <fullName evidence="1">HNH nuclease domain-containing protein</fullName>
    </recommendedName>
</protein>
<keyword evidence="3" id="KW-1185">Reference proteome</keyword>